<dbReference type="Proteomes" id="UP000663829">
    <property type="component" value="Unassembled WGS sequence"/>
</dbReference>
<sequence length="58" mass="6821">IDDELEIKHENIVLLPSAFSEDINSDLNIQQRWCNQTFPITINELRLNIFDGLNEQIH</sequence>
<dbReference type="EMBL" id="CAJNOQ010072890">
    <property type="protein sequence ID" value="CAF1687721.1"/>
    <property type="molecule type" value="Genomic_DNA"/>
</dbReference>
<name>A0A816HHY4_9BILA</name>
<dbReference type="EMBL" id="CAJOBC010017017">
    <property type="protein sequence ID" value="CAF4030853.1"/>
    <property type="molecule type" value="Genomic_DNA"/>
</dbReference>
<keyword evidence="3" id="KW-1185">Reference proteome</keyword>
<evidence type="ECO:0000313" key="3">
    <source>
        <dbReference type="Proteomes" id="UP000663829"/>
    </source>
</evidence>
<evidence type="ECO:0000313" key="2">
    <source>
        <dbReference type="EMBL" id="CAF4030853.1"/>
    </source>
</evidence>
<comment type="caution">
    <text evidence="1">The sequence shown here is derived from an EMBL/GenBank/DDBJ whole genome shotgun (WGS) entry which is preliminary data.</text>
</comment>
<protein>
    <submittedName>
        <fullName evidence="1">Uncharacterized protein</fullName>
    </submittedName>
</protein>
<reference evidence="1" key="1">
    <citation type="submission" date="2021-02" db="EMBL/GenBank/DDBJ databases">
        <authorList>
            <person name="Nowell W R."/>
        </authorList>
    </citation>
    <scope>NUCLEOTIDE SEQUENCE</scope>
</reference>
<dbReference type="AlphaFoldDB" id="A0A816HHY4"/>
<feature type="non-terminal residue" evidence="1">
    <location>
        <position position="1"/>
    </location>
</feature>
<accession>A0A816HHY4</accession>
<evidence type="ECO:0000313" key="1">
    <source>
        <dbReference type="EMBL" id="CAF1687721.1"/>
    </source>
</evidence>
<gene>
    <name evidence="1" type="ORF">GPM918_LOCUS46772</name>
    <name evidence="2" type="ORF">SRO942_LOCUS26556</name>
</gene>
<proteinExistence type="predicted"/>
<dbReference type="Proteomes" id="UP000681722">
    <property type="component" value="Unassembled WGS sequence"/>
</dbReference>
<organism evidence="1 3">
    <name type="scientific">Didymodactylos carnosus</name>
    <dbReference type="NCBI Taxonomy" id="1234261"/>
    <lineage>
        <taxon>Eukaryota</taxon>
        <taxon>Metazoa</taxon>
        <taxon>Spiralia</taxon>
        <taxon>Gnathifera</taxon>
        <taxon>Rotifera</taxon>
        <taxon>Eurotatoria</taxon>
        <taxon>Bdelloidea</taxon>
        <taxon>Philodinida</taxon>
        <taxon>Philodinidae</taxon>
        <taxon>Didymodactylos</taxon>
    </lineage>
</organism>